<proteinExistence type="inferred from homology"/>
<dbReference type="GO" id="GO:0006465">
    <property type="term" value="P:signal peptide processing"/>
    <property type="evidence" value="ECO:0007669"/>
    <property type="project" value="InterPro"/>
</dbReference>
<dbReference type="PROSITE" id="PS00761">
    <property type="entry name" value="SPASE_I_3"/>
    <property type="match status" value="1"/>
</dbReference>
<organism evidence="10 11">
    <name type="scientific">Gandjariella thermophila</name>
    <dbReference type="NCBI Taxonomy" id="1931992"/>
    <lineage>
        <taxon>Bacteria</taxon>
        <taxon>Bacillati</taxon>
        <taxon>Actinomycetota</taxon>
        <taxon>Actinomycetes</taxon>
        <taxon>Pseudonocardiales</taxon>
        <taxon>Pseudonocardiaceae</taxon>
        <taxon>Gandjariella</taxon>
    </lineage>
</organism>
<dbReference type="RefSeq" id="WP_371856768.1">
    <property type="nucleotide sequence ID" value="NZ_BJFL01000008.1"/>
</dbReference>
<comment type="catalytic activity">
    <reaction evidence="1 7">
        <text>Cleavage of hydrophobic, N-terminal signal or leader sequences from secreted and periplasmic proteins.</text>
        <dbReference type="EC" id="3.4.21.89"/>
    </reaction>
</comment>
<dbReference type="EC" id="3.4.21.89" evidence="4 7"/>
<evidence type="ECO:0000313" key="10">
    <source>
        <dbReference type="EMBL" id="GDY30612.1"/>
    </source>
</evidence>
<evidence type="ECO:0000256" key="3">
    <source>
        <dbReference type="ARBA" id="ARBA00009370"/>
    </source>
</evidence>
<feature type="transmembrane region" description="Helical" evidence="7">
    <location>
        <begin position="47"/>
        <end position="70"/>
    </location>
</feature>
<evidence type="ECO:0000256" key="4">
    <source>
        <dbReference type="ARBA" id="ARBA00013208"/>
    </source>
</evidence>
<evidence type="ECO:0000256" key="2">
    <source>
        <dbReference type="ARBA" id="ARBA00004401"/>
    </source>
</evidence>
<keyword evidence="7" id="KW-0812">Transmembrane</keyword>
<comment type="caution">
    <text evidence="7">Lacks conserved residue(s) required for the propagation of feature annotation.</text>
</comment>
<keyword evidence="7" id="KW-0645">Protease</keyword>
<dbReference type="InterPro" id="IPR000223">
    <property type="entry name" value="Pept_S26A_signal_pept_1"/>
</dbReference>
<feature type="active site" evidence="6">
    <location>
        <position position="75"/>
    </location>
</feature>
<dbReference type="Pfam" id="PF10502">
    <property type="entry name" value="Peptidase_S26"/>
    <property type="match status" value="1"/>
</dbReference>
<feature type="region of interest" description="Disordered" evidence="8">
    <location>
        <begin position="1"/>
        <end position="39"/>
    </location>
</feature>
<dbReference type="InterPro" id="IPR019533">
    <property type="entry name" value="Peptidase_S26"/>
</dbReference>
<evidence type="ECO:0000313" key="11">
    <source>
        <dbReference type="Proteomes" id="UP000298860"/>
    </source>
</evidence>
<dbReference type="InterPro" id="IPR036286">
    <property type="entry name" value="LexA/Signal_pep-like_sf"/>
</dbReference>
<feature type="transmembrane region" description="Helical" evidence="7">
    <location>
        <begin position="270"/>
        <end position="290"/>
    </location>
</feature>
<evidence type="ECO:0000256" key="5">
    <source>
        <dbReference type="ARBA" id="ARBA00022801"/>
    </source>
</evidence>
<evidence type="ECO:0000256" key="8">
    <source>
        <dbReference type="SAM" id="MobiDB-lite"/>
    </source>
</evidence>
<comment type="similarity">
    <text evidence="3 7">Belongs to the peptidase S26 family.</text>
</comment>
<dbReference type="PRINTS" id="PR00727">
    <property type="entry name" value="LEADERPTASE"/>
</dbReference>
<dbReference type="CDD" id="cd06530">
    <property type="entry name" value="S26_SPase_I"/>
    <property type="match status" value="1"/>
</dbReference>
<dbReference type="EMBL" id="BJFL01000008">
    <property type="protein sequence ID" value="GDY30612.1"/>
    <property type="molecule type" value="Genomic_DNA"/>
</dbReference>
<dbReference type="AlphaFoldDB" id="A0A4D4J687"/>
<name>A0A4D4J687_9PSEU</name>
<dbReference type="PANTHER" id="PTHR43390">
    <property type="entry name" value="SIGNAL PEPTIDASE I"/>
    <property type="match status" value="1"/>
</dbReference>
<evidence type="ECO:0000256" key="1">
    <source>
        <dbReference type="ARBA" id="ARBA00000677"/>
    </source>
</evidence>
<protein>
    <recommendedName>
        <fullName evidence="4 7">Signal peptidase I</fullName>
        <ecNumber evidence="4 7">3.4.21.89</ecNumber>
    </recommendedName>
</protein>
<comment type="caution">
    <text evidence="10">The sequence shown here is derived from an EMBL/GenBank/DDBJ whole genome shotgun (WGS) entry which is preliminary data.</text>
</comment>
<evidence type="ECO:0000259" key="9">
    <source>
        <dbReference type="Pfam" id="PF10502"/>
    </source>
</evidence>
<dbReference type="PANTHER" id="PTHR43390:SF1">
    <property type="entry name" value="CHLOROPLAST PROCESSING PEPTIDASE"/>
    <property type="match status" value="1"/>
</dbReference>
<dbReference type="GO" id="GO:0004252">
    <property type="term" value="F:serine-type endopeptidase activity"/>
    <property type="evidence" value="ECO:0007669"/>
    <property type="project" value="InterPro"/>
</dbReference>
<dbReference type="GO" id="GO:0009003">
    <property type="term" value="F:signal peptidase activity"/>
    <property type="evidence" value="ECO:0007669"/>
    <property type="project" value="UniProtKB-EC"/>
</dbReference>
<sequence>MSDLAPREGPQESTERPGWPSGAAKPGSGTGGRHAKKRKKGSFWRELPILVITALVLTFLIQTFIGRVYLIPSQSMEETLHGCAGCTNDRVFVDKITYDFSQPRPGDVVVFRGPDSWEQTEFRSNYSDNVVLRWFQEAASVIGLAPPDEQDFVKRVIAVGGQTVQCCDAQNRVVVNGRPLDEPYLYWEPGRGTTQEPFAPVTVPQGKLFVMGDNRNDSLDSRYQGGGGERGLVPIGNVIGKARFIVLPPSRWGGVDDKNPQPVALPAPPWQVGAPAAVGFAAAFPVLWLGRRGLRLGVSRGARGRRRRVP</sequence>
<gene>
    <name evidence="10" type="primary">lepB</name>
    <name evidence="10" type="ORF">GTS_22450</name>
</gene>
<dbReference type="NCBIfam" id="TIGR02227">
    <property type="entry name" value="sigpep_I_bact"/>
    <property type="match status" value="1"/>
</dbReference>
<dbReference type="GO" id="GO:0005886">
    <property type="term" value="C:plasma membrane"/>
    <property type="evidence" value="ECO:0007669"/>
    <property type="project" value="UniProtKB-SubCell"/>
</dbReference>
<feature type="domain" description="Peptidase S26" evidence="9">
    <location>
        <begin position="46"/>
        <end position="246"/>
    </location>
</feature>
<dbReference type="Gene3D" id="2.10.109.10">
    <property type="entry name" value="Umud Fragment, subunit A"/>
    <property type="match status" value="1"/>
</dbReference>
<keyword evidence="11" id="KW-1185">Reference proteome</keyword>
<keyword evidence="7" id="KW-1133">Transmembrane helix</keyword>
<keyword evidence="5 7" id="KW-0378">Hydrolase</keyword>
<reference evidence="11" key="1">
    <citation type="submission" date="2019-04" db="EMBL/GenBank/DDBJ databases">
        <title>Draft genome sequence of Pseudonocardiaceae bacterium SL3-2-4.</title>
        <authorList>
            <person name="Ningsih F."/>
            <person name="Yokota A."/>
            <person name="Sakai Y."/>
            <person name="Nanatani K."/>
            <person name="Yabe S."/>
            <person name="Oetari A."/>
            <person name="Sjamsuridzal W."/>
        </authorList>
    </citation>
    <scope>NUCLEOTIDE SEQUENCE [LARGE SCALE GENOMIC DNA]</scope>
    <source>
        <strain evidence="11">SL3-2-4</strain>
    </source>
</reference>
<accession>A0A4D4J687</accession>
<evidence type="ECO:0000256" key="7">
    <source>
        <dbReference type="RuleBase" id="RU362042"/>
    </source>
</evidence>
<comment type="subcellular location">
    <subcellularLocation>
        <location evidence="2">Cell membrane</location>
        <topology evidence="2">Single-pass type II membrane protein</topology>
    </subcellularLocation>
    <subcellularLocation>
        <location evidence="7">Membrane</location>
        <topology evidence="7">Single-pass type II membrane protein</topology>
    </subcellularLocation>
</comment>
<feature type="compositionally biased region" description="Basic and acidic residues" evidence="8">
    <location>
        <begin position="1"/>
        <end position="15"/>
    </location>
</feature>
<dbReference type="Proteomes" id="UP000298860">
    <property type="component" value="Unassembled WGS sequence"/>
</dbReference>
<evidence type="ECO:0000256" key="6">
    <source>
        <dbReference type="PIRSR" id="PIRSR600223-1"/>
    </source>
</evidence>
<dbReference type="SUPFAM" id="SSF51306">
    <property type="entry name" value="LexA/Signal peptidase"/>
    <property type="match status" value="1"/>
</dbReference>
<dbReference type="InterPro" id="IPR019758">
    <property type="entry name" value="Pept_S26A_signal_pept_1_CS"/>
</dbReference>
<keyword evidence="7" id="KW-0472">Membrane</keyword>
<feature type="active site" evidence="6">
    <location>
        <position position="154"/>
    </location>
</feature>